<dbReference type="AlphaFoldDB" id="A0A2X3KJD2"/>
<accession>A0A2X3KJD2</accession>
<dbReference type="KEGG" id="bana:BARAN1_0478"/>
<dbReference type="EMBL" id="LS483254">
    <property type="protein sequence ID" value="SQD92502.1"/>
    <property type="molecule type" value="Genomic_DNA"/>
</dbReference>
<name>A0A2X3KJD2_9BACT</name>
<protein>
    <submittedName>
        <fullName evidence="1">Uncharacterized protein</fullName>
    </submittedName>
</protein>
<keyword evidence="2" id="KW-1185">Reference proteome</keyword>
<reference evidence="2" key="1">
    <citation type="submission" date="2018-05" db="EMBL/GenBank/DDBJ databases">
        <authorList>
            <person name="Hao L."/>
        </authorList>
    </citation>
    <scope>NUCLEOTIDE SEQUENCE [LARGE SCALE GENOMIC DNA]</scope>
</reference>
<proteinExistence type="predicted"/>
<sequence>MVSDSRVMTMEERAAFLKSSGTLSFRGEARRETYAWVEGTL</sequence>
<evidence type="ECO:0000313" key="1">
    <source>
        <dbReference type="EMBL" id="SQD92502.1"/>
    </source>
</evidence>
<dbReference type="Proteomes" id="UP000249818">
    <property type="component" value="Chromosome BARAN1"/>
</dbReference>
<evidence type="ECO:0000313" key="2">
    <source>
        <dbReference type="Proteomes" id="UP000249818"/>
    </source>
</evidence>
<organism evidence="1 2">
    <name type="scientific">Candidatus Bipolaricaulis anaerobius</name>
    <dbReference type="NCBI Taxonomy" id="2026885"/>
    <lineage>
        <taxon>Bacteria</taxon>
        <taxon>Candidatus Bipolaricaulota</taxon>
        <taxon>Candidatus Bipolaricaulia</taxon>
        <taxon>Candidatus Bipolaricaulales</taxon>
        <taxon>Candidatus Bipolaricaulaceae</taxon>
        <taxon>Candidatus Bipolaricaulis</taxon>
    </lineage>
</organism>
<gene>
    <name evidence="1" type="ORF">BARAN1_0478</name>
</gene>